<gene>
    <name evidence="9" type="ordered locus">Pisl_1035</name>
</gene>
<comment type="subcellular location">
    <subcellularLocation>
        <location evidence="1">Membrane</location>
        <topology evidence="1">Multi-pass membrane protein</topology>
    </subcellularLocation>
</comment>
<name>A1RTC7_PYRIL</name>
<evidence type="ECO:0000256" key="5">
    <source>
        <dbReference type="ARBA" id="ARBA00022989"/>
    </source>
</evidence>
<keyword evidence="6 7" id="KW-0472">Membrane</keyword>
<sequence>MNSPLGEISITILLGVLFAYLFDRVGFPPFLGFFLAGAIVGKLGAVNLPDVYLQILLSLVAFEVGRGLGISGLSPAAFFAVILESALIISLSMLLFKLIGLTLTEVLIIAIMMLSSSSILVNRFAQVLPTEARAIALSITTLEDAVLFFAISLLFGKTTIENLPVNIVVVTAVSVVALAVFRYVYRLIIGREYAIPFALAIAFGFVYVVQYFQIASPFLGAFIGGYIFSRADTHGVHIKEATALSSLIIYLYMLVVGFSIPMPAVNPLFIALSLATALLAVFVRVTAVFLSALFTTGQPRFSINVATATAHISELSITIPIVAYRLGVLKNAELAFALSTTPILTLFLAPLFWRQRSLLEKYVAKRIRELKIAVAYEKLYKVVTHFFITTAKLVVFTLVIAIVVSYLGIFSLVLLIPTIYYLIKYSRYIYIDLLLALREIEQARYVSIMVLVLTFALASYVVFALIVKVAELHHYIALLVVTVLTYLLIAIYKELSSNTTK</sequence>
<dbReference type="STRING" id="384616.Pisl_1035"/>
<feature type="transmembrane region" description="Helical" evidence="7">
    <location>
        <begin position="134"/>
        <end position="155"/>
    </location>
</feature>
<evidence type="ECO:0000313" key="9">
    <source>
        <dbReference type="EMBL" id="ABL88209.1"/>
    </source>
</evidence>
<reference evidence="9" key="1">
    <citation type="submission" date="2006-12" db="EMBL/GenBank/DDBJ databases">
        <title>Complete sequence of Pyrobaculum islandicum DSM 4184.</title>
        <authorList>
            <person name="Copeland A."/>
            <person name="Lucas S."/>
            <person name="Lapidus A."/>
            <person name="Barry K."/>
            <person name="Detter J.C."/>
            <person name="Glavina del Rio T."/>
            <person name="Dalin E."/>
            <person name="Tice H."/>
            <person name="Pitluck S."/>
            <person name="Meincke L."/>
            <person name="Brettin T."/>
            <person name="Bruce D."/>
            <person name="Han C."/>
            <person name="Tapia R."/>
            <person name="Gilna P."/>
            <person name="Schmutz J."/>
            <person name="Larimer F."/>
            <person name="Land M."/>
            <person name="Hauser L."/>
            <person name="Kyrpides N."/>
            <person name="Mikhailova N."/>
            <person name="Cozen A.E."/>
            <person name="Fitz-Gibbon S.T."/>
            <person name="House C.H."/>
            <person name="Saltikov C."/>
            <person name="Lowe T."/>
            <person name="Richardson P."/>
        </authorList>
    </citation>
    <scope>NUCLEOTIDE SEQUENCE [LARGE SCALE GENOMIC DNA]</scope>
    <source>
        <strain evidence="9">DSM 4184</strain>
    </source>
</reference>
<keyword evidence="3" id="KW-0813">Transport</keyword>
<evidence type="ECO:0000256" key="7">
    <source>
        <dbReference type="SAM" id="Phobius"/>
    </source>
</evidence>
<feature type="transmembrane region" description="Helical" evidence="7">
    <location>
        <begin position="6"/>
        <end position="22"/>
    </location>
</feature>
<dbReference type="KEGG" id="pis:Pisl_1035"/>
<feature type="transmembrane region" description="Helical" evidence="7">
    <location>
        <begin position="197"/>
        <end position="229"/>
    </location>
</feature>
<accession>A1RTC7</accession>
<evidence type="ECO:0000256" key="2">
    <source>
        <dbReference type="ARBA" id="ARBA00005551"/>
    </source>
</evidence>
<feature type="transmembrane region" description="Helical" evidence="7">
    <location>
        <begin position="268"/>
        <end position="295"/>
    </location>
</feature>
<dbReference type="EMBL" id="CP000504">
    <property type="protein sequence ID" value="ABL88209.1"/>
    <property type="molecule type" value="Genomic_DNA"/>
</dbReference>
<dbReference type="AlphaFoldDB" id="A1RTC7"/>
<keyword evidence="4 7" id="KW-0812">Transmembrane</keyword>
<dbReference type="GO" id="GO:1902600">
    <property type="term" value="P:proton transmembrane transport"/>
    <property type="evidence" value="ECO:0007669"/>
    <property type="project" value="InterPro"/>
</dbReference>
<dbReference type="Pfam" id="PF00999">
    <property type="entry name" value="Na_H_Exchanger"/>
    <property type="match status" value="1"/>
</dbReference>
<dbReference type="RefSeq" id="WP_011762784.1">
    <property type="nucleotide sequence ID" value="NC_008701.1"/>
</dbReference>
<dbReference type="PANTHER" id="PTHR42751:SF3">
    <property type="entry name" value="SODIUM_GLUTAMATE SYMPORTER"/>
    <property type="match status" value="1"/>
</dbReference>
<evidence type="ECO:0000256" key="6">
    <source>
        <dbReference type="ARBA" id="ARBA00023136"/>
    </source>
</evidence>
<dbReference type="Gene3D" id="1.20.1530.20">
    <property type="match status" value="1"/>
</dbReference>
<feature type="transmembrane region" description="Helical" evidence="7">
    <location>
        <begin position="102"/>
        <end position="122"/>
    </location>
</feature>
<dbReference type="HOGENOM" id="CLU_543622_0_0_2"/>
<feature type="transmembrane region" description="Helical" evidence="7">
    <location>
        <begin position="167"/>
        <end position="185"/>
    </location>
</feature>
<feature type="transmembrane region" description="Helical" evidence="7">
    <location>
        <begin position="29"/>
        <end position="45"/>
    </location>
</feature>
<keyword evidence="10" id="KW-1185">Reference proteome</keyword>
<evidence type="ECO:0000259" key="8">
    <source>
        <dbReference type="Pfam" id="PF00999"/>
    </source>
</evidence>
<protein>
    <submittedName>
        <fullName evidence="9">Transporter, CPA2 family</fullName>
    </submittedName>
</protein>
<dbReference type="InterPro" id="IPR006153">
    <property type="entry name" value="Cation/H_exchanger_TM"/>
</dbReference>
<evidence type="ECO:0000256" key="1">
    <source>
        <dbReference type="ARBA" id="ARBA00004141"/>
    </source>
</evidence>
<feature type="domain" description="Cation/H+ exchanger transmembrane" evidence="8">
    <location>
        <begin position="16"/>
        <end position="352"/>
    </location>
</feature>
<dbReference type="GO" id="GO:0016020">
    <property type="term" value="C:membrane"/>
    <property type="evidence" value="ECO:0007669"/>
    <property type="project" value="UniProtKB-SubCell"/>
</dbReference>
<keyword evidence="5 7" id="KW-1133">Transmembrane helix</keyword>
<dbReference type="PANTHER" id="PTHR42751">
    <property type="entry name" value="SODIUM/HYDROGEN EXCHANGER FAMILY/TRKA DOMAIN PROTEIN"/>
    <property type="match status" value="1"/>
</dbReference>
<dbReference type="eggNOG" id="arCOG01969">
    <property type="taxonomic scope" value="Archaea"/>
</dbReference>
<feature type="transmembrane region" description="Helical" evidence="7">
    <location>
        <begin position="76"/>
        <end position="96"/>
    </location>
</feature>
<proteinExistence type="inferred from homology"/>
<feature type="transmembrane region" description="Helical" evidence="7">
    <location>
        <begin position="334"/>
        <end position="353"/>
    </location>
</feature>
<dbReference type="GO" id="GO:0015297">
    <property type="term" value="F:antiporter activity"/>
    <property type="evidence" value="ECO:0007669"/>
    <property type="project" value="InterPro"/>
</dbReference>
<evidence type="ECO:0000313" key="10">
    <source>
        <dbReference type="Proteomes" id="UP000002595"/>
    </source>
</evidence>
<evidence type="ECO:0000256" key="4">
    <source>
        <dbReference type="ARBA" id="ARBA00022692"/>
    </source>
</evidence>
<feature type="transmembrane region" description="Helical" evidence="7">
    <location>
        <begin position="444"/>
        <end position="466"/>
    </location>
</feature>
<dbReference type="InterPro" id="IPR038770">
    <property type="entry name" value="Na+/solute_symporter_sf"/>
</dbReference>
<dbReference type="Proteomes" id="UP000002595">
    <property type="component" value="Chromosome"/>
</dbReference>
<feature type="transmembrane region" description="Helical" evidence="7">
    <location>
        <begin position="472"/>
        <end position="492"/>
    </location>
</feature>
<dbReference type="OrthoDB" id="28957at2157"/>
<evidence type="ECO:0000256" key="3">
    <source>
        <dbReference type="ARBA" id="ARBA00022448"/>
    </source>
</evidence>
<feature type="transmembrane region" description="Helical" evidence="7">
    <location>
        <begin position="393"/>
        <end position="423"/>
    </location>
</feature>
<dbReference type="GeneID" id="4617265"/>
<organism evidence="9 10">
    <name type="scientific">Pyrobaculum islandicum (strain DSM 4184 / JCM 9189 / GEO3)</name>
    <dbReference type="NCBI Taxonomy" id="384616"/>
    <lineage>
        <taxon>Archaea</taxon>
        <taxon>Thermoproteota</taxon>
        <taxon>Thermoprotei</taxon>
        <taxon>Thermoproteales</taxon>
        <taxon>Thermoproteaceae</taxon>
        <taxon>Pyrobaculum</taxon>
    </lineage>
</organism>
<comment type="similarity">
    <text evidence="2">Belongs to the monovalent cation:proton antiporter 2 (CPA2) transporter (TC 2.A.37) family.</text>
</comment>
<feature type="transmembrane region" description="Helical" evidence="7">
    <location>
        <begin position="301"/>
        <end position="322"/>
    </location>
</feature>
<feature type="transmembrane region" description="Helical" evidence="7">
    <location>
        <begin position="241"/>
        <end position="261"/>
    </location>
</feature>